<dbReference type="SUPFAM" id="SSF89260">
    <property type="entry name" value="Collagen-binding domain"/>
    <property type="match status" value="1"/>
</dbReference>
<feature type="non-terminal residue" evidence="2">
    <location>
        <position position="180"/>
    </location>
</feature>
<evidence type="ECO:0000313" key="2">
    <source>
        <dbReference type="EMBL" id="MCB8884148.1"/>
    </source>
</evidence>
<name>A0A964E7M3_9PROT</name>
<gene>
    <name evidence="2" type="ORF">ACELLULO517_28340</name>
</gene>
<feature type="chain" id="PRO_5038122317" description="Peptidase C-terminal archaeal/bacterial domain-containing protein" evidence="1">
    <location>
        <begin position="23"/>
        <end position="180"/>
    </location>
</feature>
<proteinExistence type="predicted"/>
<evidence type="ECO:0000313" key="3">
    <source>
        <dbReference type="Proteomes" id="UP000721844"/>
    </source>
</evidence>
<dbReference type="RefSeq" id="WP_227310880.1">
    <property type="nucleotide sequence ID" value="NZ_JAESVA010000049.1"/>
</dbReference>
<dbReference type="Gene3D" id="2.60.120.380">
    <property type="match status" value="1"/>
</dbReference>
<accession>A0A964E7M3</accession>
<reference evidence="2 3" key="1">
    <citation type="journal article" date="2021" name="Microorganisms">
        <title>Acidisoma silvae sp. nov. and Acidisomacellulosilytica sp. nov., Two Acidophilic Bacteria Isolated from Decaying Wood, Hydrolyzing Cellulose and Producing Poly-3-hydroxybutyrate.</title>
        <authorList>
            <person name="Mieszkin S."/>
            <person name="Pouder E."/>
            <person name="Uroz S."/>
            <person name="Simon-Colin C."/>
            <person name="Alain K."/>
        </authorList>
    </citation>
    <scope>NUCLEOTIDE SEQUENCE [LARGE SCALE GENOMIC DNA]</scope>
    <source>
        <strain evidence="2 3">HW T5.17</strain>
    </source>
</reference>
<dbReference type="Proteomes" id="UP000721844">
    <property type="component" value="Unassembled WGS sequence"/>
</dbReference>
<feature type="non-terminal residue" evidence="2">
    <location>
        <position position="1"/>
    </location>
</feature>
<evidence type="ECO:0008006" key="4">
    <source>
        <dbReference type="Google" id="ProtNLM"/>
    </source>
</evidence>
<keyword evidence="3" id="KW-1185">Reference proteome</keyword>
<protein>
    <recommendedName>
        <fullName evidence="4">Peptidase C-terminal archaeal/bacterial domain-containing protein</fullName>
    </recommendedName>
</protein>
<organism evidence="2 3">
    <name type="scientific">Acidisoma cellulosilyticum</name>
    <dbReference type="NCBI Taxonomy" id="2802395"/>
    <lineage>
        <taxon>Bacteria</taxon>
        <taxon>Pseudomonadati</taxon>
        <taxon>Pseudomonadota</taxon>
        <taxon>Alphaproteobacteria</taxon>
        <taxon>Acetobacterales</taxon>
        <taxon>Acidocellaceae</taxon>
        <taxon>Acidisoma</taxon>
    </lineage>
</organism>
<comment type="caution">
    <text evidence="2">The sequence shown here is derived from an EMBL/GenBank/DDBJ whole genome shotgun (WGS) entry which is preliminary data.</text>
</comment>
<dbReference type="AlphaFoldDB" id="A0A964E7M3"/>
<feature type="signal peptide" evidence="1">
    <location>
        <begin position="1"/>
        <end position="22"/>
    </location>
</feature>
<keyword evidence="1" id="KW-0732">Signal</keyword>
<sequence>TYTVAASATALPAAGGSSLASAQNLGTLGTVSTTQSGWIGAIASNDYYSFTLSDLSSVALKFSGLSNNGAYLYVLDASGNQVGYATPTYDPAQPITLNLNLAAGHYFILVQDSSNTAYTLTATSDGVTGTAPVAISGTTLSTANLLGALTSAPVVLSDFVGSSEPNGWYQFTLGSLSDVS</sequence>
<evidence type="ECO:0000256" key="1">
    <source>
        <dbReference type="SAM" id="SignalP"/>
    </source>
</evidence>
<dbReference type="EMBL" id="JAESVA010000049">
    <property type="protein sequence ID" value="MCB8884148.1"/>
    <property type="molecule type" value="Genomic_DNA"/>
</dbReference>